<dbReference type="STRING" id="880157.AB204_08465"/>
<proteinExistence type="predicted"/>
<dbReference type="PATRIC" id="fig|880157.4.peg.1790"/>
<accession>A0A0J5FTF9</accession>
<dbReference type="EMBL" id="LFCV01000050">
    <property type="protein sequence ID" value="KMJ45556.1"/>
    <property type="molecule type" value="Genomic_DNA"/>
</dbReference>
<evidence type="ECO:0000313" key="2">
    <source>
        <dbReference type="Proteomes" id="UP000036277"/>
    </source>
</evidence>
<dbReference type="AlphaFoldDB" id="A0A0J5FTF9"/>
<sequence length="199" mass="22267">MTKAEKSAFKEELSVRFYHFSLTLSGVTAETEGLEDKLFENGCDDALICFYGRYVYLEFDRESESFSKAILSAINDIESAGLNAKVVAVDAALVGLSDIARLTDMSRQAISMLKDGVRGSGDFPAPIQRIKGTSPLWRWSEVASWLADRGKINAELSENAQVLDTINMVLQLREFKGIKDIEYYVKLLSHPEKLNVFCH</sequence>
<keyword evidence="1" id="KW-0238">DNA-binding</keyword>
<comment type="caution">
    <text evidence="1">The sequence shown here is derived from an EMBL/GenBank/DDBJ whole genome shotgun (WGS) entry which is preliminary data.</text>
</comment>
<protein>
    <submittedName>
        <fullName evidence="1">DNA-binding protein</fullName>
    </submittedName>
</protein>
<keyword evidence="2" id="KW-1185">Reference proteome</keyword>
<evidence type="ECO:0000313" key="1">
    <source>
        <dbReference type="EMBL" id="KMJ45556.1"/>
    </source>
</evidence>
<gene>
    <name evidence="1" type="ORF">AB204_08465</name>
</gene>
<organism evidence="1 2">
    <name type="scientific">Xenorhabdus khoisanae</name>
    <dbReference type="NCBI Taxonomy" id="880157"/>
    <lineage>
        <taxon>Bacteria</taxon>
        <taxon>Pseudomonadati</taxon>
        <taxon>Pseudomonadota</taxon>
        <taxon>Gammaproteobacteria</taxon>
        <taxon>Enterobacterales</taxon>
        <taxon>Morganellaceae</taxon>
        <taxon>Xenorhabdus</taxon>
    </lineage>
</organism>
<reference evidence="1 2" key="1">
    <citation type="submission" date="2015-06" db="EMBL/GenBank/DDBJ databases">
        <title>Draft Whole-Genome Sequence of the Entomopathogenic Bacterium Xenorhabdus khoisanae.</title>
        <authorList>
            <person name="Naidoo S."/>
            <person name="Featherston J."/>
            <person name="Gray V.M."/>
        </authorList>
    </citation>
    <scope>NUCLEOTIDE SEQUENCE [LARGE SCALE GENOMIC DNA]</scope>
    <source>
        <strain evidence="1 2">MCB</strain>
    </source>
</reference>
<name>A0A0J5FTF9_9GAMM</name>
<dbReference type="GO" id="GO:0003677">
    <property type="term" value="F:DNA binding"/>
    <property type="evidence" value="ECO:0007669"/>
    <property type="project" value="UniProtKB-KW"/>
</dbReference>
<dbReference type="Proteomes" id="UP000036277">
    <property type="component" value="Unassembled WGS sequence"/>
</dbReference>